<accession>A0A0D2C1I2</accession>
<dbReference type="EMBL" id="KN847335">
    <property type="protein sequence ID" value="KIW43547.1"/>
    <property type="molecule type" value="Genomic_DNA"/>
</dbReference>
<dbReference type="OrthoDB" id="21418at2759"/>
<reference evidence="2 3" key="1">
    <citation type="submission" date="2015-01" db="EMBL/GenBank/DDBJ databases">
        <title>The Genome Sequence of Exophiala oligosperma CBS72588.</title>
        <authorList>
            <consortium name="The Broad Institute Genomics Platform"/>
            <person name="Cuomo C."/>
            <person name="de Hoog S."/>
            <person name="Gorbushina A."/>
            <person name="Stielow B."/>
            <person name="Teixiera M."/>
            <person name="Abouelleil A."/>
            <person name="Chapman S.B."/>
            <person name="Priest M."/>
            <person name="Young S.K."/>
            <person name="Wortman J."/>
            <person name="Nusbaum C."/>
            <person name="Birren B."/>
        </authorList>
    </citation>
    <scope>NUCLEOTIDE SEQUENCE [LARGE SCALE GENOMIC DNA]</scope>
    <source>
        <strain evidence="2 3">CBS 72588</strain>
    </source>
</reference>
<feature type="compositionally biased region" description="Polar residues" evidence="1">
    <location>
        <begin position="217"/>
        <end position="231"/>
    </location>
</feature>
<dbReference type="GeneID" id="27356712"/>
<organism evidence="2 3">
    <name type="scientific">Exophiala oligosperma</name>
    <dbReference type="NCBI Taxonomy" id="215243"/>
    <lineage>
        <taxon>Eukaryota</taxon>
        <taxon>Fungi</taxon>
        <taxon>Dikarya</taxon>
        <taxon>Ascomycota</taxon>
        <taxon>Pezizomycotina</taxon>
        <taxon>Eurotiomycetes</taxon>
        <taxon>Chaetothyriomycetidae</taxon>
        <taxon>Chaetothyriales</taxon>
        <taxon>Herpotrichiellaceae</taxon>
        <taxon>Exophiala</taxon>
    </lineage>
</organism>
<dbReference type="Proteomes" id="UP000053342">
    <property type="component" value="Unassembled WGS sequence"/>
</dbReference>
<dbReference type="PANTHER" id="PTHR38645">
    <property type="entry name" value="CHROMOSOME 9, WHOLE GENOME SHOTGUN SEQUENCE"/>
    <property type="match status" value="1"/>
</dbReference>
<evidence type="ECO:0000313" key="3">
    <source>
        <dbReference type="Proteomes" id="UP000053342"/>
    </source>
</evidence>
<dbReference type="VEuPathDB" id="FungiDB:PV06_04638"/>
<name>A0A0D2C1I2_9EURO</name>
<protein>
    <submittedName>
        <fullName evidence="2">Uncharacterized protein</fullName>
    </submittedName>
</protein>
<keyword evidence="3" id="KW-1185">Reference proteome</keyword>
<dbReference type="Pfam" id="PF15251">
    <property type="entry name" value="TAPR1-like"/>
    <property type="match status" value="1"/>
</dbReference>
<dbReference type="AlphaFoldDB" id="A0A0D2C1I2"/>
<gene>
    <name evidence="2" type="ORF">PV06_04638</name>
</gene>
<feature type="compositionally biased region" description="Basic and acidic residues" evidence="1">
    <location>
        <begin position="104"/>
        <end position="119"/>
    </location>
</feature>
<feature type="compositionally biased region" description="Polar residues" evidence="1">
    <location>
        <begin position="161"/>
        <end position="193"/>
    </location>
</feature>
<sequence length="266" mass="29174">MDSMRSLNTSLPSTRPAPPEQLLQAFRNAALSVTNLYKSAVTDQGSARQAGYQEALEDLLSFLDRENLGLQDGEGWRVRQWATERYDGSASHQQGTEEDDDRSEVDPRPRSVSPVKEEGSAPSIPSRTEAPKVESSTQTEEALPSRDSEQTPPTPVFHFTGNMSSNEPENMQTDETVQSVDGADNNTPSSSSGPAIRLELLNNYGSRTPHRHGGQRNGTRPNNREFTFTSGTKRKLQFPDFFDISNIGPRDSFGGGAGSNKRGRLS</sequence>
<proteinExistence type="predicted"/>
<evidence type="ECO:0000256" key="1">
    <source>
        <dbReference type="SAM" id="MobiDB-lite"/>
    </source>
</evidence>
<feature type="region of interest" description="Disordered" evidence="1">
    <location>
        <begin position="85"/>
        <end position="266"/>
    </location>
</feature>
<dbReference type="PANTHER" id="PTHR38645:SF1">
    <property type="entry name" value="YALI0F12243P"/>
    <property type="match status" value="1"/>
</dbReference>
<dbReference type="HOGENOM" id="CLU_997649_0_0_1"/>
<dbReference type="RefSeq" id="XP_016263763.1">
    <property type="nucleotide sequence ID" value="XM_016405557.1"/>
</dbReference>
<dbReference type="InterPro" id="IPR029196">
    <property type="entry name" value="HAPSTR1-like"/>
</dbReference>
<evidence type="ECO:0000313" key="2">
    <source>
        <dbReference type="EMBL" id="KIW43547.1"/>
    </source>
</evidence>